<dbReference type="InterPro" id="IPR013766">
    <property type="entry name" value="Thioredoxin_domain"/>
</dbReference>
<name>A0A9N9EFN2_9GLOM</name>
<evidence type="ECO:0000256" key="10">
    <source>
        <dbReference type="SAM" id="SignalP"/>
    </source>
</evidence>
<evidence type="ECO:0000259" key="11">
    <source>
        <dbReference type="PROSITE" id="PS51352"/>
    </source>
</evidence>
<dbReference type="InterPro" id="IPR051063">
    <property type="entry name" value="PDI"/>
</dbReference>
<dbReference type="PROSITE" id="PS00194">
    <property type="entry name" value="THIOREDOXIN_1"/>
    <property type="match status" value="2"/>
</dbReference>
<dbReference type="EMBL" id="CAJVPQ010005555">
    <property type="protein sequence ID" value="CAG8672106.1"/>
    <property type="molecule type" value="Genomic_DNA"/>
</dbReference>
<dbReference type="Pfam" id="PF07749">
    <property type="entry name" value="ERp29"/>
    <property type="match status" value="1"/>
</dbReference>
<dbReference type="InterPro" id="IPR005788">
    <property type="entry name" value="PDI_thioredoxin-like_dom"/>
</dbReference>
<accession>A0A9N9EFN2</accession>
<keyword evidence="13" id="KW-1185">Reference proteome</keyword>
<dbReference type="FunFam" id="3.40.30.10:FF:000032">
    <property type="entry name" value="Protein disulfide-isomerase A6 homolog"/>
    <property type="match status" value="2"/>
</dbReference>
<dbReference type="PROSITE" id="PS51352">
    <property type="entry name" value="THIOREDOXIN_2"/>
    <property type="match status" value="2"/>
</dbReference>
<keyword evidence="7" id="KW-0413">Isomerase</keyword>
<protein>
    <recommendedName>
        <fullName evidence="3">protein disulfide-isomerase</fullName>
        <ecNumber evidence="3">5.3.4.1</ecNumber>
    </recommendedName>
</protein>
<evidence type="ECO:0000256" key="5">
    <source>
        <dbReference type="ARBA" id="ARBA00022737"/>
    </source>
</evidence>
<evidence type="ECO:0000256" key="9">
    <source>
        <dbReference type="RuleBase" id="RU004208"/>
    </source>
</evidence>
<comment type="similarity">
    <text evidence="2 9">Belongs to the protein disulfide isomerase family.</text>
</comment>
<sequence>MKTSILSIFLLILVVNTFVSASNVLELTTDNFDKIVGKDKFVLVEFFAPWCGHCKNLAPIYEQLADSFTAAKDRVIIAKVDADNYKDLGSRFGITGFPTLKWFDKNVIDKPEDYSKGRDLSSLTSFVEEKSGVKAKKAVTAVTELTSQTFVEIALSPEKNALVEFYAPWCGHCKNLAPIYESVAKDYAQESNCVVANVDATEHKDIAEKYGVTGYPTIKFFPKGEDKTPIDYQGGRTEQDFIDFLNEHCGTHRIVGGSLSEEAGRIPELDAFAIKFTNAATLTDVDLVISEAKVVADKSDNKFAQYYVKIMDKIKDKKDYIDNEIARLEKIIKSGTISASKIDDFTIRKNILAIFHKDKVITPHQEL</sequence>
<dbReference type="GO" id="GO:0003756">
    <property type="term" value="F:protein disulfide isomerase activity"/>
    <property type="evidence" value="ECO:0007669"/>
    <property type="project" value="UniProtKB-EC"/>
</dbReference>
<dbReference type="InterPro" id="IPR036249">
    <property type="entry name" value="Thioredoxin-like_sf"/>
</dbReference>
<dbReference type="OrthoDB" id="10264505at2759"/>
<keyword evidence="5" id="KW-0677">Repeat</keyword>
<dbReference type="Pfam" id="PF00085">
    <property type="entry name" value="Thioredoxin"/>
    <property type="match status" value="2"/>
</dbReference>
<reference evidence="12" key="1">
    <citation type="submission" date="2021-06" db="EMBL/GenBank/DDBJ databases">
        <authorList>
            <person name="Kallberg Y."/>
            <person name="Tangrot J."/>
            <person name="Rosling A."/>
        </authorList>
    </citation>
    <scope>NUCLEOTIDE SEQUENCE</scope>
    <source>
        <strain evidence="12">UK204</strain>
    </source>
</reference>
<keyword evidence="4 10" id="KW-0732">Signal</keyword>
<comment type="caution">
    <text evidence="12">The sequence shown here is derived from an EMBL/GenBank/DDBJ whole genome shotgun (WGS) entry which is preliminary data.</text>
</comment>
<dbReference type="PANTHER" id="PTHR45672">
    <property type="entry name" value="PROTEIN DISULFIDE-ISOMERASE C17H9.14C-RELATED"/>
    <property type="match status" value="1"/>
</dbReference>
<dbReference type="Gene3D" id="3.40.30.10">
    <property type="entry name" value="Glutaredoxin"/>
    <property type="match status" value="2"/>
</dbReference>
<evidence type="ECO:0000256" key="8">
    <source>
        <dbReference type="ARBA" id="ARBA00023284"/>
    </source>
</evidence>
<dbReference type="InterPro" id="IPR011679">
    <property type="entry name" value="ERp29_C"/>
</dbReference>
<dbReference type="InterPro" id="IPR036356">
    <property type="entry name" value="ERp29_C_sf"/>
</dbReference>
<evidence type="ECO:0000313" key="13">
    <source>
        <dbReference type="Proteomes" id="UP000789570"/>
    </source>
</evidence>
<feature type="signal peptide" evidence="10">
    <location>
        <begin position="1"/>
        <end position="21"/>
    </location>
</feature>
<feature type="domain" description="Thioredoxin" evidence="11">
    <location>
        <begin position="13"/>
        <end position="132"/>
    </location>
</feature>
<proteinExistence type="inferred from homology"/>
<gene>
    <name evidence="12" type="ORF">FCALED_LOCUS12073</name>
</gene>
<dbReference type="EC" id="5.3.4.1" evidence="3"/>
<keyword evidence="8" id="KW-0676">Redox-active center</keyword>
<dbReference type="AlphaFoldDB" id="A0A9N9EFN2"/>
<comment type="catalytic activity">
    <reaction evidence="1">
        <text>Catalyzes the rearrangement of -S-S- bonds in proteins.</text>
        <dbReference type="EC" id="5.3.4.1"/>
    </reaction>
</comment>
<evidence type="ECO:0000256" key="6">
    <source>
        <dbReference type="ARBA" id="ARBA00023157"/>
    </source>
</evidence>
<evidence type="ECO:0000256" key="1">
    <source>
        <dbReference type="ARBA" id="ARBA00001182"/>
    </source>
</evidence>
<dbReference type="PRINTS" id="PR00421">
    <property type="entry name" value="THIOREDOXIN"/>
</dbReference>
<feature type="domain" description="Thioredoxin" evidence="11">
    <location>
        <begin position="133"/>
        <end position="250"/>
    </location>
</feature>
<evidence type="ECO:0000256" key="3">
    <source>
        <dbReference type="ARBA" id="ARBA00012723"/>
    </source>
</evidence>
<dbReference type="PANTHER" id="PTHR45672:SF11">
    <property type="entry name" value="PROTEIN DISULFIDE-ISOMERASE C17H9.14C"/>
    <property type="match status" value="1"/>
</dbReference>
<dbReference type="SUPFAM" id="SSF52833">
    <property type="entry name" value="Thioredoxin-like"/>
    <property type="match status" value="2"/>
</dbReference>
<dbReference type="GO" id="GO:0006457">
    <property type="term" value="P:protein folding"/>
    <property type="evidence" value="ECO:0007669"/>
    <property type="project" value="TreeGrafter"/>
</dbReference>
<feature type="chain" id="PRO_5040479332" description="protein disulfide-isomerase" evidence="10">
    <location>
        <begin position="22"/>
        <end position="367"/>
    </location>
</feature>
<dbReference type="SUPFAM" id="SSF47933">
    <property type="entry name" value="ERP29 C domain-like"/>
    <property type="match status" value="1"/>
</dbReference>
<dbReference type="Gene3D" id="1.20.1150.12">
    <property type="entry name" value="Endoplasmic reticulum resident protein 29, C-terminal domain"/>
    <property type="match status" value="1"/>
</dbReference>
<dbReference type="NCBIfam" id="TIGR01126">
    <property type="entry name" value="pdi_dom"/>
    <property type="match status" value="2"/>
</dbReference>
<evidence type="ECO:0000256" key="2">
    <source>
        <dbReference type="ARBA" id="ARBA00006347"/>
    </source>
</evidence>
<dbReference type="CDD" id="cd02998">
    <property type="entry name" value="PDI_a_ERp38"/>
    <property type="match status" value="2"/>
</dbReference>
<dbReference type="Proteomes" id="UP000789570">
    <property type="component" value="Unassembled WGS sequence"/>
</dbReference>
<keyword evidence="6" id="KW-1015">Disulfide bond</keyword>
<evidence type="ECO:0000256" key="7">
    <source>
        <dbReference type="ARBA" id="ARBA00023235"/>
    </source>
</evidence>
<dbReference type="GO" id="GO:0005783">
    <property type="term" value="C:endoplasmic reticulum"/>
    <property type="evidence" value="ECO:0007669"/>
    <property type="project" value="InterPro"/>
</dbReference>
<evidence type="ECO:0000313" key="12">
    <source>
        <dbReference type="EMBL" id="CAG8672106.1"/>
    </source>
</evidence>
<dbReference type="InterPro" id="IPR017937">
    <property type="entry name" value="Thioredoxin_CS"/>
</dbReference>
<organism evidence="12 13">
    <name type="scientific">Funneliformis caledonium</name>
    <dbReference type="NCBI Taxonomy" id="1117310"/>
    <lineage>
        <taxon>Eukaryota</taxon>
        <taxon>Fungi</taxon>
        <taxon>Fungi incertae sedis</taxon>
        <taxon>Mucoromycota</taxon>
        <taxon>Glomeromycotina</taxon>
        <taxon>Glomeromycetes</taxon>
        <taxon>Glomerales</taxon>
        <taxon>Glomeraceae</taxon>
        <taxon>Funneliformis</taxon>
    </lineage>
</organism>
<evidence type="ECO:0000256" key="4">
    <source>
        <dbReference type="ARBA" id="ARBA00022729"/>
    </source>
</evidence>